<protein>
    <submittedName>
        <fullName evidence="1">PhiEco32-like amidoligase-type 2 protein</fullName>
    </submittedName>
</protein>
<reference evidence="1 2" key="1">
    <citation type="submission" date="2019-07" db="EMBL/GenBank/DDBJ databases">
        <title>Genomic Encyclopedia of Type Strains, Phase III (KMG-III): the genomes of soil and plant-associated and newly described type strains.</title>
        <authorList>
            <person name="Whitman W."/>
        </authorList>
    </citation>
    <scope>NUCLEOTIDE SEQUENCE [LARGE SCALE GENOMIC DNA]</scope>
    <source>
        <strain evidence="1 2">BL24</strain>
    </source>
</reference>
<comment type="caution">
    <text evidence="1">The sequence shown here is derived from an EMBL/GenBank/DDBJ whole genome shotgun (WGS) entry which is preliminary data.</text>
</comment>
<evidence type="ECO:0000313" key="1">
    <source>
        <dbReference type="EMBL" id="TYP72574.1"/>
    </source>
</evidence>
<accession>A0A5S5BZV0</accession>
<keyword evidence="2" id="KW-1185">Reference proteome</keyword>
<dbReference type="AlphaFoldDB" id="A0A5S5BZV0"/>
<dbReference type="EMBL" id="VNHS01000008">
    <property type="protein sequence ID" value="TYP72574.1"/>
    <property type="molecule type" value="Genomic_DNA"/>
</dbReference>
<proteinExistence type="predicted"/>
<dbReference type="InterPro" id="IPR025681">
    <property type="entry name" value="COOH-NH2_lig"/>
</dbReference>
<keyword evidence="1" id="KW-0436">Ligase</keyword>
<gene>
    <name evidence="1" type="ORF">BCM02_108229</name>
</gene>
<dbReference type="Pfam" id="PF14395">
    <property type="entry name" value="COOH-NH2_lig"/>
    <property type="match status" value="1"/>
</dbReference>
<dbReference type="Proteomes" id="UP000323257">
    <property type="component" value="Unassembled WGS sequence"/>
</dbReference>
<sequence>MRREGEVVSGIGWLWDGHRWRTREERQVGGGPEASDVVLVIGDAAPPGAFAQASAPLVLNGGAKRFAALNREDIRDRLHRIGVSLSAGVVRHAEAASGDWRVVRFIRVRVFQDQVLDACWVRDHSTLQGRNGEKKHATAFGSGNRLLTNARMDTEPLHPQQAAYRKASSTAIRTIYALGLDAGIVELSLDGSKKCAVQSVLLPGEAPSGGQNRDEAKWLDAADNLARRMAESTSPRRRAPVLIGADPEFLLVNGKGKVVPADRYLGSGHGAGTDAVVIGGKIARPVAELRPAPAASPAEVVSRIRGLLSIAQTRIEDTTLRWVAGAMPVTGFALGGHIHLSGVPLTNRLLRQLDSYVAIPLAMAEAESGRARRPKFGLLGDCRQQPHGGFEYRTLPSWLVSPSACEAALSLALLCALETDQLRYCPASEERYAAAYYRGDRVTLRECLEPLISSMRAVPSYAKLATGIEPFIDSLRRSEIWDETLDFRSAWALPSGERGQSGVLADIANPSVRRLRGVNHRTDLL</sequence>
<organism evidence="1 2">
    <name type="scientific">Paenibacillus methanolicus</name>
    <dbReference type="NCBI Taxonomy" id="582686"/>
    <lineage>
        <taxon>Bacteria</taxon>
        <taxon>Bacillati</taxon>
        <taxon>Bacillota</taxon>
        <taxon>Bacilli</taxon>
        <taxon>Bacillales</taxon>
        <taxon>Paenibacillaceae</taxon>
        <taxon>Paenibacillus</taxon>
    </lineage>
</organism>
<dbReference type="GO" id="GO:0016874">
    <property type="term" value="F:ligase activity"/>
    <property type="evidence" value="ECO:0007669"/>
    <property type="project" value="UniProtKB-KW"/>
</dbReference>
<name>A0A5S5BZV0_9BACL</name>
<evidence type="ECO:0000313" key="2">
    <source>
        <dbReference type="Proteomes" id="UP000323257"/>
    </source>
</evidence>